<dbReference type="OrthoDB" id="5874425at2759"/>
<reference evidence="1" key="1">
    <citation type="submission" date="2020-08" db="EMBL/GenBank/DDBJ databases">
        <title>Multicomponent nature underlies the extraordinary mechanical properties of spider dragline silk.</title>
        <authorList>
            <person name="Kono N."/>
            <person name="Nakamura H."/>
            <person name="Mori M."/>
            <person name="Yoshida Y."/>
            <person name="Ohtoshi R."/>
            <person name="Malay A.D."/>
            <person name="Moran D.A.P."/>
            <person name="Tomita M."/>
            <person name="Numata K."/>
            <person name="Arakawa K."/>
        </authorList>
    </citation>
    <scope>NUCLEOTIDE SEQUENCE</scope>
</reference>
<dbReference type="EMBL" id="BMAW01084405">
    <property type="protein sequence ID" value="GFU38693.1"/>
    <property type="molecule type" value="Genomic_DNA"/>
</dbReference>
<sequence>MDVTFFARQKNMKLPNPYEDESDLSIEVSIGANFYWILMIAELPEKLIESMSLMPSIFGRIFSGSRSMTNIEFTTTSAFKKTIIKMKRFCN</sequence>
<keyword evidence="2" id="KW-1185">Reference proteome</keyword>
<name>A0A8X6UQ78_NEPPI</name>
<comment type="caution">
    <text evidence="1">The sequence shown here is derived from an EMBL/GenBank/DDBJ whole genome shotgun (WGS) entry which is preliminary data.</text>
</comment>
<gene>
    <name evidence="1" type="primary">AVEN_114840_1</name>
    <name evidence="1" type="ORF">NPIL_466421</name>
</gene>
<proteinExistence type="predicted"/>
<dbReference type="AlphaFoldDB" id="A0A8X6UQ78"/>
<protein>
    <submittedName>
        <fullName evidence="1">DUF1758 domain-containing protein</fullName>
    </submittedName>
</protein>
<dbReference type="Proteomes" id="UP000887013">
    <property type="component" value="Unassembled WGS sequence"/>
</dbReference>
<organism evidence="1 2">
    <name type="scientific">Nephila pilipes</name>
    <name type="common">Giant wood spider</name>
    <name type="synonym">Nephila maculata</name>
    <dbReference type="NCBI Taxonomy" id="299642"/>
    <lineage>
        <taxon>Eukaryota</taxon>
        <taxon>Metazoa</taxon>
        <taxon>Ecdysozoa</taxon>
        <taxon>Arthropoda</taxon>
        <taxon>Chelicerata</taxon>
        <taxon>Arachnida</taxon>
        <taxon>Araneae</taxon>
        <taxon>Araneomorphae</taxon>
        <taxon>Entelegynae</taxon>
        <taxon>Araneoidea</taxon>
        <taxon>Nephilidae</taxon>
        <taxon>Nephila</taxon>
    </lineage>
</organism>
<accession>A0A8X6UQ78</accession>
<evidence type="ECO:0000313" key="1">
    <source>
        <dbReference type="EMBL" id="GFU38693.1"/>
    </source>
</evidence>
<evidence type="ECO:0000313" key="2">
    <source>
        <dbReference type="Proteomes" id="UP000887013"/>
    </source>
</evidence>